<dbReference type="InterPro" id="IPR029000">
    <property type="entry name" value="Cyclophilin-like_dom_sf"/>
</dbReference>
<evidence type="ECO:0000313" key="6">
    <source>
        <dbReference type="EMBL" id="RVT89206.1"/>
    </source>
</evidence>
<evidence type="ECO:0000256" key="2">
    <source>
        <dbReference type="ARBA" id="ARBA00023110"/>
    </source>
</evidence>
<dbReference type="Pfam" id="PF00160">
    <property type="entry name" value="Pro_isomerase"/>
    <property type="match status" value="1"/>
</dbReference>
<dbReference type="PANTHER" id="PTHR43246">
    <property type="entry name" value="PEPTIDYL-PROLYL CIS-TRANS ISOMERASE CYP38, CHLOROPLASTIC"/>
    <property type="match status" value="1"/>
</dbReference>
<sequence>MIRATIALLALAVAAPLAAAPAKLPRVDIKTDKGDIIVELEVKKAPITANNFLKYVDGKKLDGTKFYRAARAKGDPKMGFVQGGIQHSIFRSFPPIAHEPTSKTGLKHLAGTISMARMEPGTAMGDFFIMVSPAPGMDAKGKELGYAAFGRVVKGMDVVKAILAAKTIANAGTGSMKGQYIEKPVKILSARRVP</sequence>
<proteinExistence type="predicted"/>
<dbReference type="RefSeq" id="WP_127746795.1">
    <property type="nucleotide sequence ID" value="NZ_SACN01000006.1"/>
</dbReference>
<keyword evidence="2" id="KW-0697">Rotamase</keyword>
<dbReference type="InterPro" id="IPR044665">
    <property type="entry name" value="E_coli_cyclophilin_A-like"/>
</dbReference>
<dbReference type="EC" id="5.2.1.8" evidence="1"/>
<evidence type="ECO:0000259" key="5">
    <source>
        <dbReference type="PROSITE" id="PS50072"/>
    </source>
</evidence>
<dbReference type="CDD" id="cd00317">
    <property type="entry name" value="cyclophilin"/>
    <property type="match status" value="1"/>
</dbReference>
<reference evidence="6 7" key="1">
    <citation type="submission" date="2019-01" db="EMBL/GenBank/DDBJ databases">
        <authorList>
            <person name="Chen W.-M."/>
        </authorList>
    </citation>
    <scope>NUCLEOTIDE SEQUENCE [LARGE SCALE GENOMIC DNA]</scope>
    <source>
        <strain evidence="6 7">CCP-7</strain>
    </source>
</reference>
<dbReference type="EMBL" id="SACN01000006">
    <property type="protein sequence ID" value="RVT89206.1"/>
    <property type="molecule type" value="Genomic_DNA"/>
</dbReference>
<evidence type="ECO:0000256" key="4">
    <source>
        <dbReference type="SAM" id="SignalP"/>
    </source>
</evidence>
<feature type="domain" description="PPIase cyclophilin-type" evidence="5">
    <location>
        <begin position="34"/>
        <end position="192"/>
    </location>
</feature>
<dbReference type="Proteomes" id="UP000282971">
    <property type="component" value="Unassembled WGS sequence"/>
</dbReference>
<accession>A0A437LV15</accession>
<evidence type="ECO:0000256" key="3">
    <source>
        <dbReference type="ARBA" id="ARBA00023235"/>
    </source>
</evidence>
<comment type="caution">
    <text evidence="6">The sequence shown here is derived from an EMBL/GenBank/DDBJ whole genome shotgun (WGS) entry which is preliminary data.</text>
</comment>
<evidence type="ECO:0000313" key="7">
    <source>
        <dbReference type="Proteomes" id="UP000282971"/>
    </source>
</evidence>
<dbReference type="InterPro" id="IPR002130">
    <property type="entry name" value="Cyclophilin-type_PPIase_dom"/>
</dbReference>
<dbReference type="AlphaFoldDB" id="A0A437LV15"/>
<dbReference type="Gene3D" id="2.40.100.10">
    <property type="entry name" value="Cyclophilin-like"/>
    <property type="match status" value="1"/>
</dbReference>
<feature type="chain" id="PRO_5019113112" description="peptidylprolyl isomerase" evidence="4">
    <location>
        <begin position="20"/>
        <end position="194"/>
    </location>
</feature>
<gene>
    <name evidence="6" type="ORF">EOD43_23125</name>
</gene>
<keyword evidence="7" id="KW-1185">Reference proteome</keyword>
<name>A0A437LV15_9SPHN</name>
<feature type="signal peptide" evidence="4">
    <location>
        <begin position="1"/>
        <end position="19"/>
    </location>
</feature>
<protein>
    <recommendedName>
        <fullName evidence="1">peptidylprolyl isomerase</fullName>
        <ecNumber evidence="1">5.2.1.8</ecNumber>
    </recommendedName>
</protein>
<keyword evidence="4" id="KW-0732">Signal</keyword>
<evidence type="ECO:0000256" key="1">
    <source>
        <dbReference type="ARBA" id="ARBA00013194"/>
    </source>
</evidence>
<dbReference type="PROSITE" id="PS50072">
    <property type="entry name" value="CSA_PPIASE_2"/>
    <property type="match status" value="1"/>
</dbReference>
<dbReference type="OrthoDB" id="9807797at2"/>
<dbReference type="SUPFAM" id="SSF50891">
    <property type="entry name" value="Cyclophilin-like"/>
    <property type="match status" value="1"/>
</dbReference>
<dbReference type="GO" id="GO:0003755">
    <property type="term" value="F:peptidyl-prolyl cis-trans isomerase activity"/>
    <property type="evidence" value="ECO:0007669"/>
    <property type="project" value="UniProtKB-KW"/>
</dbReference>
<keyword evidence="3 6" id="KW-0413">Isomerase</keyword>
<organism evidence="6 7">
    <name type="scientific">Sphingomonas crocodyli</name>
    <dbReference type="NCBI Taxonomy" id="1979270"/>
    <lineage>
        <taxon>Bacteria</taxon>
        <taxon>Pseudomonadati</taxon>
        <taxon>Pseudomonadota</taxon>
        <taxon>Alphaproteobacteria</taxon>
        <taxon>Sphingomonadales</taxon>
        <taxon>Sphingomonadaceae</taxon>
        <taxon>Sphingomonas</taxon>
    </lineage>
</organism>